<keyword evidence="2" id="KW-1185">Reference proteome</keyword>
<protein>
    <submittedName>
        <fullName evidence="1">DUF4286 family protein</fullName>
    </submittedName>
</protein>
<dbReference type="InterPro" id="IPR025563">
    <property type="entry name" value="DUF4286"/>
</dbReference>
<organism evidence="1 2">
    <name type="scientific">Rhodocytophaga rosea</name>
    <dbReference type="NCBI Taxonomy" id="2704465"/>
    <lineage>
        <taxon>Bacteria</taxon>
        <taxon>Pseudomonadati</taxon>
        <taxon>Bacteroidota</taxon>
        <taxon>Cytophagia</taxon>
        <taxon>Cytophagales</taxon>
        <taxon>Rhodocytophagaceae</taxon>
        <taxon>Rhodocytophaga</taxon>
    </lineage>
</organism>
<evidence type="ECO:0000313" key="2">
    <source>
        <dbReference type="Proteomes" id="UP000480178"/>
    </source>
</evidence>
<accession>A0A6C0GGL3</accession>
<dbReference type="Pfam" id="PF14114">
    <property type="entry name" value="DUF4286"/>
    <property type="match status" value="1"/>
</dbReference>
<dbReference type="Proteomes" id="UP000480178">
    <property type="component" value="Chromosome"/>
</dbReference>
<dbReference type="KEGG" id="rhoz:GXP67_10770"/>
<dbReference type="RefSeq" id="WP_162443140.1">
    <property type="nucleotide sequence ID" value="NZ_CP048222.1"/>
</dbReference>
<dbReference type="AlphaFoldDB" id="A0A6C0GGL3"/>
<sequence length="101" mass="12258">MILYSITINIDHQVHEEWLTWIKNEHIPDMLATGLFVENKVLRLLNEFDNGGITYSFQYYLNSMEDYIRYETEHASRLQDEHIKKFRDRFVTFQTLLEVVE</sequence>
<proteinExistence type="predicted"/>
<name>A0A6C0GGL3_9BACT</name>
<dbReference type="EMBL" id="CP048222">
    <property type="protein sequence ID" value="QHT67097.1"/>
    <property type="molecule type" value="Genomic_DNA"/>
</dbReference>
<gene>
    <name evidence="1" type="ORF">GXP67_10770</name>
</gene>
<reference evidence="1 2" key="1">
    <citation type="submission" date="2020-01" db="EMBL/GenBank/DDBJ databases">
        <authorList>
            <person name="Kim M.K."/>
        </authorList>
    </citation>
    <scope>NUCLEOTIDE SEQUENCE [LARGE SCALE GENOMIC DNA]</scope>
    <source>
        <strain evidence="1 2">172606-1</strain>
    </source>
</reference>
<evidence type="ECO:0000313" key="1">
    <source>
        <dbReference type="EMBL" id="QHT67097.1"/>
    </source>
</evidence>